<keyword evidence="1" id="KW-0472">Membrane</keyword>
<accession>A0A6N8FBE8</accession>
<dbReference type="Proteomes" id="UP000439994">
    <property type="component" value="Unassembled WGS sequence"/>
</dbReference>
<dbReference type="EMBL" id="WOCD01000005">
    <property type="protein sequence ID" value="MUH73444.1"/>
    <property type="molecule type" value="Genomic_DNA"/>
</dbReference>
<evidence type="ECO:0000256" key="1">
    <source>
        <dbReference type="SAM" id="Phobius"/>
    </source>
</evidence>
<evidence type="ECO:0000313" key="2">
    <source>
        <dbReference type="EMBL" id="MUH73444.1"/>
    </source>
</evidence>
<feature type="transmembrane region" description="Helical" evidence="1">
    <location>
        <begin position="214"/>
        <end position="235"/>
    </location>
</feature>
<dbReference type="OrthoDB" id="9806195at2"/>
<keyword evidence="1" id="KW-0812">Transmembrane</keyword>
<reference evidence="2 3" key="1">
    <citation type="submission" date="2019-11" db="EMBL/GenBank/DDBJ databases">
        <title>P. haliotis isolates from Z. marina roots.</title>
        <authorList>
            <person name="Cohen M."/>
            <person name="Jospin G."/>
            <person name="Eisen J.A."/>
            <person name="Coil D.A."/>
        </authorList>
    </citation>
    <scope>NUCLEOTIDE SEQUENCE [LARGE SCALE GENOMIC DNA]</scope>
    <source>
        <strain evidence="2 3">UCD-MCMsp1aY</strain>
    </source>
</reference>
<gene>
    <name evidence="2" type="ORF">GNP35_13705</name>
</gene>
<dbReference type="Pfam" id="PF03929">
    <property type="entry name" value="PepSY_TM"/>
    <property type="match status" value="1"/>
</dbReference>
<name>A0A6N8FBE8_9GAMM</name>
<organism evidence="2 3">
    <name type="scientific">Psychrosphaera haliotis</name>
    <dbReference type="NCBI Taxonomy" id="555083"/>
    <lineage>
        <taxon>Bacteria</taxon>
        <taxon>Pseudomonadati</taxon>
        <taxon>Pseudomonadota</taxon>
        <taxon>Gammaproteobacteria</taxon>
        <taxon>Alteromonadales</taxon>
        <taxon>Pseudoalteromonadaceae</taxon>
        <taxon>Psychrosphaera</taxon>
    </lineage>
</organism>
<evidence type="ECO:0000313" key="3">
    <source>
        <dbReference type="Proteomes" id="UP000439994"/>
    </source>
</evidence>
<dbReference type="RefSeq" id="WP_155696722.1">
    <property type="nucleotide sequence ID" value="NZ_WOCD01000005.1"/>
</dbReference>
<feature type="transmembrane region" description="Helical" evidence="1">
    <location>
        <begin position="12"/>
        <end position="34"/>
    </location>
</feature>
<dbReference type="AlphaFoldDB" id="A0A6N8FBE8"/>
<sequence>MLTKRANAVLHKWLATIVSIQLVIWLGTGLYFGLADDPKASGNQFRQKVEHKSEGLQTPTLIAPEKLSSKLTDAKRVSLVWRLDKPYYLAFFQEKPHGYQKQSVKWFDAETGALWVINENYVTELAQQSLKHTEKAKLMENATINLISRGTKDIPSERNTIWAVALNNTDNTTIYISDVSRKVIAHVDDHKRLKNLMFQLHFMDYFNTGGFNNIFSKVFALLTLMLAITGLRWLFIARLKD</sequence>
<dbReference type="InterPro" id="IPR005625">
    <property type="entry name" value="PepSY-ass_TM"/>
</dbReference>
<comment type="caution">
    <text evidence="2">The sequence shown here is derived from an EMBL/GenBank/DDBJ whole genome shotgun (WGS) entry which is preliminary data.</text>
</comment>
<keyword evidence="3" id="KW-1185">Reference proteome</keyword>
<keyword evidence="1" id="KW-1133">Transmembrane helix</keyword>
<evidence type="ECO:0008006" key="4">
    <source>
        <dbReference type="Google" id="ProtNLM"/>
    </source>
</evidence>
<protein>
    <recommendedName>
        <fullName evidence="4">PepSY domain-containing protein</fullName>
    </recommendedName>
</protein>
<proteinExistence type="predicted"/>